<dbReference type="GO" id="GO:0005737">
    <property type="term" value="C:cytoplasm"/>
    <property type="evidence" value="ECO:0007669"/>
    <property type="project" value="TreeGrafter"/>
</dbReference>
<dbReference type="EMBL" id="HACA01018426">
    <property type="protein sequence ID" value="CDW35787.1"/>
    <property type="molecule type" value="Transcribed_RNA"/>
</dbReference>
<accession>A0A0K2UCV6</accession>
<proteinExistence type="inferred from homology"/>
<dbReference type="GO" id="GO:0051015">
    <property type="term" value="F:actin filament binding"/>
    <property type="evidence" value="ECO:0007669"/>
    <property type="project" value="InterPro"/>
</dbReference>
<keyword evidence="3" id="KW-0963">Cytoplasm</keyword>
<dbReference type="CDD" id="cd11292">
    <property type="entry name" value="gelsolin_S3_like"/>
    <property type="match status" value="1"/>
</dbReference>
<feature type="domain" description="Gelsolin-like" evidence="9">
    <location>
        <begin position="534"/>
        <end position="596"/>
    </location>
</feature>
<reference evidence="10" key="1">
    <citation type="submission" date="2014-05" db="EMBL/GenBank/DDBJ databases">
        <authorList>
            <person name="Chronopoulou M."/>
        </authorList>
    </citation>
    <scope>NUCLEOTIDE SEQUENCE</scope>
    <source>
        <tissue evidence="10">Whole organism</tissue>
    </source>
</reference>
<dbReference type="InterPro" id="IPR007122">
    <property type="entry name" value="Villin/Gelsolin"/>
</dbReference>
<feature type="domain" description="Gelsolin-like" evidence="9">
    <location>
        <begin position="257"/>
        <end position="332"/>
    </location>
</feature>
<keyword evidence="4" id="KW-0677">Repeat</keyword>
<keyword evidence="7" id="KW-0206">Cytoskeleton</keyword>
<evidence type="ECO:0000256" key="1">
    <source>
        <dbReference type="ARBA" id="ARBA00004245"/>
    </source>
</evidence>
<dbReference type="OrthoDB" id="6375767at2759"/>
<evidence type="ECO:0000256" key="3">
    <source>
        <dbReference type="ARBA" id="ARBA00022490"/>
    </source>
</evidence>
<protein>
    <recommendedName>
        <fullName evidence="9">Gelsolin-like domain-containing protein</fullName>
    </recommendedName>
</protein>
<dbReference type="Pfam" id="PF00626">
    <property type="entry name" value="Gelsolin"/>
    <property type="match status" value="5"/>
</dbReference>
<dbReference type="GO" id="GO:0051014">
    <property type="term" value="P:actin filament severing"/>
    <property type="evidence" value="ECO:0007669"/>
    <property type="project" value="TreeGrafter"/>
</dbReference>
<dbReference type="GO" id="GO:0008154">
    <property type="term" value="P:actin polymerization or depolymerization"/>
    <property type="evidence" value="ECO:0007669"/>
    <property type="project" value="TreeGrafter"/>
</dbReference>
<evidence type="ECO:0000256" key="6">
    <source>
        <dbReference type="ARBA" id="ARBA00023203"/>
    </source>
</evidence>
<dbReference type="SMART" id="SM00262">
    <property type="entry name" value="GEL"/>
    <property type="match status" value="6"/>
</dbReference>
<dbReference type="GO" id="GO:0005546">
    <property type="term" value="F:phosphatidylinositol-4,5-bisphosphate binding"/>
    <property type="evidence" value="ECO:0007669"/>
    <property type="project" value="TreeGrafter"/>
</dbReference>
<evidence type="ECO:0000259" key="9">
    <source>
        <dbReference type="Pfam" id="PF00626"/>
    </source>
</evidence>
<comment type="subcellular location">
    <subcellularLocation>
        <location evidence="1">Cytoplasm</location>
        <location evidence="1">Cytoskeleton</location>
    </subcellularLocation>
</comment>
<dbReference type="PRINTS" id="PR00597">
    <property type="entry name" value="GELSOLIN"/>
</dbReference>
<evidence type="ECO:0000256" key="7">
    <source>
        <dbReference type="ARBA" id="ARBA00023212"/>
    </source>
</evidence>
<evidence type="ECO:0000256" key="2">
    <source>
        <dbReference type="ARBA" id="ARBA00008418"/>
    </source>
</evidence>
<dbReference type="GO" id="GO:0051016">
    <property type="term" value="P:barbed-end actin filament capping"/>
    <property type="evidence" value="ECO:0007669"/>
    <property type="project" value="TreeGrafter"/>
</dbReference>
<dbReference type="Gene3D" id="3.40.20.10">
    <property type="entry name" value="Severin"/>
    <property type="match status" value="6"/>
</dbReference>
<dbReference type="PANTHER" id="PTHR11977">
    <property type="entry name" value="VILLIN"/>
    <property type="match status" value="1"/>
</dbReference>
<dbReference type="InterPro" id="IPR029006">
    <property type="entry name" value="ADF-H/Gelsolin-like_dom_sf"/>
</dbReference>
<dbReference type="FunFam" id="3.40.20.10:FF:000001">
    <property type="entry name" value="Gelsolin"/>
    <property type="match status" value="1"/>
</dbReference>
<dbReference type="CDD" id="cd11293">
    <property type="entry name" value="gelsolin_S4_like"/>
    <property type="match status" value="1"/>
</dbReference>
<feature type="domain" description="Gelsolin-like" evidence="9">
    <location>
        <begin position="638"/>
        <end position="709"/>
    </location>
</feature>
<keyword evidence="5" id="KW-0106">Calcium</keyword>
<dbReference type="CDD" id="cd11288">
    <property type="entry name" value="gelsolin_S5_like"/>
    <property type="match status" value="1"/>
</dbReference>
<dbReference type="GO" id="GO:0015629">
    <property type="term" value="C:actin cytoskeleton"/>
    <property type="evidence" value="ECO:0007669"/>
    <property type="project" value="TreeGrafter"/>
</dbReference>
<comment type="function">
    <text evidence="8">Calcium-regulated, actin-modulating protein that binds to the plus (or barbed) ends of actin monomers or filaments, preventing monomer exchange (end-blocking or capping). It can promote the assembly of monomers into filaments (nucleation) as well as sever filaments already formed.</text>
</comment>
<dbReference type="EMBL" id="HACA01018425">
    <property type="protein sequence ID" value="CDW35786.1"/>
    <property type="molecule type" value="Transcribed_RNA"/>
</dbReference>
<evidence type="ECO:0000313" key="10">
    <source>
        <dbReference type="EMBL" id="CDW35787.1"/>
    </source>
</evidence>
<name>A0A0K2UCV6_LEPSM</name>
<sequence>MFDENVGKEPGIQIWRIEDFEAVPYDESKYGQFYTGDSYIVLKTSERSSRLRNDIFFWLGSETSQDESGTAAIKSVELDEQLSGAAIQHREMQGHESAVFESCFKKGIRYLPGGIKSGFSHVDPEDVVKRLFQIKGKRNVRVAEIALDPDLVNQSDCYVLDLGKGHDILVYRPPGAKRVEKFKSSLVANEIRDEDHAGDANVVLLDESDDNSRFFEELGVGSANDLVGDDGDDNVDDRDKNVVLYKVSDDSGECNVTEVAQWPLTQDMLNKDDCFLLNTGKFAGIFLWIGKEASKKERLFVLKAGEDFLAKQNLPKWTKIERVVDGGETSLFKQFFKFWTESEDSPATGLGRKYPPSNIAEWDVASLHAENRRRLSRSRGTAIGFMPDNGNGTKKIWKIEDFTMVPLEDEKYGMFFGGDSYIIQYEYNGNRGTGYIVYFWLGNESSQDERASAAINAIKLDDDLNGKAVQVRVVQGQEPQHFFKIFQGKMIVFSGGKASGFKNVHDHDTYDIDGTRLFRVRATSPDTTRAVQMPEKAESLNSDDVFILETPKNTWIWHGKGSSDEEKELAGQIVSLVSPDSKVETINEGGESDDFWSGLGGKMDYPKGVEMDKPILCPRLFHCFFSQSGKFRASEIFDFKKDDLVSDDVMILDSGDEIYVWNGSDADKSEKEKGYDLAMEYLKNDPTHRNETNTLLMTVKEGDEPKSFLCVFS</sequence>
<evidence type="ECO:0000256" key="8">
    <source>
        <dbReference type="ARBA" id="ARBA00055420"/>
    </source>
</evidence>
<dbReference type="FunFam" id="3.40.20.10:FF:000002">
    <property type="entry name" value="Gelsolin"/>
    <property type="match status" value="1"/>
</dbReference>
<dbReference type="AlphaFoldDB" id="A0A0K2UCV6"/>
<evidence type="ECO:0000256" key="4">
    <source>
        <dbReference type="ARBA" id="ARBA00022737"/>
    </source>
</evidence>
<dbReference type="PANTHER" id="PTHR11977:SF123">
    <property type="entry name" value="GELSOLIN"/>
    <property type="match status" value="1"/>
</dbReference>
<organism evidence="10">
    <name type="scientific">Lepeophtheirus salmonis</name>
    <name type="common">Salmon louse</name>
    <name type="synonym">Caligus salmonis</name>
    <dbReference type="NCBI Taxonomy" id="72036"/>
    <lineage>
        <taxon>Eukaryota</taxon>
        <taxon>Metazoa</taxon>
        <taxon>Ecdysozoa</taxon>
        <taxon>Arthropoda</taxon>
        <taxon>Crustacea</taxon>
        <taxon>Multicrustacea</taxon>
        <taxon>Hexanauplia</taxon>
        <taxon>Copepoda</taxon>
        <taxon>Siphonostomatoida</taxon>
        <taxon>Caligidae</taxon>
        <taxon>Lepeophtheirus</taxon>
    </lineage>
</organism>
<dbReference type="InterPro" id="IPR007123">
    <property type="entry name" value="Gelsolin-like_dom"/>
</dbReference>
<feature type="domain" description="Gelsolin-like" evidence="9">
    <location>
        <begin position="402"/>
        <end position="482"/>
    </location>
</feature>
<evidence type="ECO:0000256" key="5">
    <source>
        <dbReference type="ARBA" id="ARBA00022837"/>
    </source>
</evidence>
<feature type="domain" description="Gelsolin-like" evidence="9">
    <location>
        <begin position="21"/>
        <end position="100"/>
    </location>
</feature>
<comment type="similarity">
    <text evidence="2">Belongs to the villin/gelsolin family.</text>
</comment>
<keyword evidence="6" id="KW-0009">Actin-binding</keyword>
<dbReference type="CDD" id="cd11290">
    <property type="entry name" value="gelsolin_S1_like"/>
    <property type="match status" value="1"/>
</dbReference>
<dbReference type="SUPFAM" id="SSF55753">
    <property type="entry name" value="Actin depolymerizing proteins"/>
    <property type="match status" value="6"/>
</dbReference>